<dbReference type="RefSeq" id="WP_107821643.1">
    <property type="nucleotide sequence ID" value="NZ_QAAD01000005.1"/>
</dbReference>
<dbReference type="InterPro" id="IPR012910">
    <property type="entry name" value="Plug_dom"/>
</dbReference>
<dbReference type="Pfam" id="PF13715">
    <property type="entry name" value="CarbopepD_reg_2"/>
    <property type="match status" value="1"/>
</dbReference>
<accession>A0A2T5C399</accession>
<dbReference type="SUPFAM" id="SSF56935">
    <property type="entry name" value="Porins"/>
    <property type="match status" value="1"/>
</dbReference>
<dbReference type="SUPFAM" id="SSF49464">
    <property type="entry name" value="Carboxypeptidase regulatory domain-like"/>
    <property type="match status" value="1"/>
</dbReference>
<gene>
    <name evidence="13" type="ORF">C8N47_10574</name>
</gene>
<dbReference type="Proteomes" id="UP000243525">
    <property type="component" value="Unassembled WGS sequence"/>
</dbReference>
<feature type="signal peptide" evidence="10">
    <location>
        <begin position="1"/>
        <end position="20"/>
    </location>
</feature>
<dbReference type="AlphaFoldDB" id="A0A2T5C399"/>
<sequence length="1081" mass="119842">MNKKLFSFLLMCLVSVSLFAQTTKVTGVVYDNQGETLPGASVIVKGTTIGASTDFDGNFTLNVPDAKSKTLQISSIGFEPYELSLAKQTEGIKITLKASVQMVEEIVAVGYGTMKKKDLTGSVAQVGSDALRNIPVSSASEAITGRMAGVQVVTTEGSPDAEVKIRVRGGGSISQDNSPLYIVDGFPVSTISNIPPTDIQDITVLKDASSTAIYGARGANGVILITTKSGKEGRVNVSFNSYFGVRQRIKSLPVLSPYEYVLYQYEIDQSSTFEGYYGVYDDLDIYKSVKGVDWQDKVFGRTATQQYYNLGISGGSKNTTFNLSLTRSDEEAIMLTSGFERNNLNFKLKTHIADNLSFDFNTRMSHNVINGAGTSSDKSGANTKLRNAVKYAPTKGLREFSQGDVANDDLNSPESSSLLYDPVESVLDEYKKQFRLRMNFNAALNWEIAEPLTFRTEWGYAFTQNRTDYVWGEATSTAKNYAGQPVGRVYNYDGENWRFANTLTYSKNNILPDQDLTVLLGQEMSSDWGKSVTNESRFFPAGMAAEDVLAMFNLGTAIPTVTSIGAKNNLNSFFTRVNYSIADKYLLTATMRADGSSKFAKGNRWGYFPSLAFAWRLSEEGFMGNTKDWLYNLKVRASYGSSGNNRIDSGLWRTSYTTSNDNKPYFPNESEASQLIPATALANEDLKWETTHTANLGFDYGLFDGKLNGSIDLYYNRTVDLLIDQPVPESTGYSTQMMNIGQTSNRGVEFVLDAVLVDRKDFSLNASFNITFNRNRVDKFRNGELDYKTYSSGWNGSAAPTSDYIIREGEEVGQMYGYVTEGMYSFDDFTFNQATNSWDLNEFYADGETRIADNSSITSAGAYFGPGALKLKDLDGNGVIDENDKTVLGSAQPIHTGGFNLTARYKNWDASAFLNWSYGNEVYNANKLDYSSQLMSRKYQNLISGMDLAHRFTTIDPETGLNIYSGQDANPALLQEINQGKSMWMPLHTTTMLHSYAVEDGSFLRLNNVTVGYTMPFNWKQGENKGSLRMYFTGYNLALWTNYSGFDPEVDTRRSTPLTPGVDYSAYPRSRQYVVGVNLTF</sequence>
<dbReference type="InterPro" id="IPR008969">
    <property type="entry name" value="CarboxyPept-like_regulatory"/>
</dbReference>
<dbReference type="InterPro" id="IPR037066">
    <property type="entry name" value="Plug_dom_sf"/>
</dbReference>
<feature type="domain" description="TonB-dependent receptor-like beta-barrel" evidence="11">
    <location>
        <begin position="386"/>
        <end position="855"/>
    </location>
</feature>
<evidence type="ECO:0000256" key="6">
    <source>
        <dbReference type="ARBA" id="ARBA00023136"/>
    </source>
</evidence>
<evidence type="ECO:0000313" key="13">
    <source>
        <dbReference type="EMBL" id="PTN09234.1"/>
    </source>
</evidence>
<feature type="chain" id="PRO_5015703907" evidence="10">
    <location>
        <begin position="21"/>
        <end position="1081"/>
    </location>
</feature>
<evidence type="ECO:0000256" key="10">
    <source>
        <dbReference type="SAM" id="SignalP"/>
    </source>
</evidence>
<comment type="subcellular location">
    <subcellularLocation>
        <location evidence="1 8">Cell outer membrane</location>
        <topology evidence="1 8">Multi-pass membrane protein</topology>
    </subcellularLocation>
</comment>
<dbReference type="NCBIfam" id="TIGR04057">
    <property type="entry name" value="SusC_RagA_signa"/>
    <property type="match status" value="1"/>
</dbReference>
<dbReference type="OrthoDB" id="1096961at2"/>
<dbReference type="Gene3D" id="2.170.130.10">
    <property type="entry name" value="TonB-dependent receptor, plug domain"/>
    <property type="match status" value="1"/>
</dbReference>
<reference evidence="13 14" key="1">
    <citation type="submission" date="2018-04" db="EMBL/GenBank/DDBJ databases">
        <title>Genomic Encyclopedia of Archaeal and Bacterial Type Strains, Phase II (KMG-II): from individual species to whole genera.</title>
        <authorList>
            <person name="Goeker M."/>
        </authorList>
    </citation>
    <scope>NUCLEOTIDE SEQUENCE [LARGE SCALE GENOMIC DNA]</scope>
    <source>
        <strain evidence="13 14">DSM 28823</strain>
    </source>
</reference>
<keyword evidence="2 8" id="KW-0813">Transport</keyword>
<dbReference type="Pfam" id="PF00593">
    <property type="entry name" value="TonB_dep_Rec_b-barrel"/>
    <property type="match status" value="1"/>
</dbReference>
<evidence type="ECO:0000256" key="7">
    <source>
        <dbReference type="ARBA" id="ARBA00023237"/>
    </source>
</evidence>
<dbReference type="InterPro" id="IPR036942">
    <property type="entry name" value="Beta-barrel_TonB_sf"/>
</dbReference>
<dbReference type="Pfam" id="PF07715">
    <property type="entry name" value="Plug"/>
    <property type="match status" value="1"/>
</dbReference>
<protein>
    <submittedName>
        <fullName evidence="13">TonB-linked SusC/RagA family outer membrane protein</fullName>
    </submittedName>
</protein>
<dbReference type="InterPro" id="IPR023996">
    <property type="entry name" value="TonB-dep_OMP_SusC/RagA"/>
</dbReference>
<evidence type="ECO:0000256" key="1">
    <source>
        <dbReference type="ARBA" id="ARBA00004571"/>
    </source>
</evidence>
<evidence type="ECO:0000256" key="3">
    <source>
        <dbReference type="ARBA" id="ARBA00022452"/>
    </source>
</evidence>
<comment type="caution">
    <text evidence="13">The sequence shown here is derived from an EMBL/GenBank/DDBJ whole genome shotgun (WGS) entry which is preliminary data.</text>
</comment>
<evidence type="ECO:0000256" key="4">
    <source>
        <dbReference type="ARBA" id="ARBA00022692"/>
    </source>
</evidence>
<comment type="similarity">
    <text evidence="8 9">Belongs to the TonB-dependent receptor family.</text>
</comment>
<keyword evidence="7 8" id="KW-0998">Cell outer membrane</keyword>
<dbReference type="EMBL" id="QAAD01000005">
    <property type="protein sequence ID" value="PTN09234.1"/>
    <property type="molecule type" value="Genomic_DNA"/>
</dbReference>
<organism evidence="13 14">
    <name type="scientific">Mangrovibacterium marinum</name>
    <dbReference type="NCBI Taxonomy" id="1639118"/>
    <lineage>
        <taxon>Bacteria</taxon>
        <taxon>Pseudomonadati</taxon>
        <taxon>Bacteroidota</taxon>
        <taxon>Bacteroidia</taxon>
        <taxon>Marinilabiliales</taxon>
        <taxon>Prolixibacteraceae</taxon>
        <taxon>Mangrovibacterium</taxon>
    </lineage>
</organism>
<evidence type="ECO:0000259" key="12">
    <source>
        <dbReference type="Pfam" id="PF07715"/>
    </source>
</evidence>
<dbReference type="Gene3D" id="2.60.40.1120">
    <property type="entry name" value="Carboxypeptidase-like, regulatory domain"/>
    <property type="match status" value="1"/>
</dbReference>
<proteinExistence type="inferred from homology"/>
<dbReference type="InterPro" id="IPR023997">
    <property type="entry name" value="TonB-dep_OMP_SusC/RagA_CS"/>
</dbReference>
<evidence type="ECO:0000256" key="9">
    <source>
        <dbReference type="RuleBase" id="RU003357"/>
    </source>
</evidence>
<keyword evidence="14" id="KW-1185">Reference proteome</keyword>
<keyword evidence="4 8" id="KW-0812">Transmembrane</keyword>
<dbReference type="InterPro" id="IPR039426">
    <property type="entry name" value="TonB-dep_rcpt-like"/>
</dbReference>
<keyword evidence="3 8" id="KW-1134">Transmembrane beta strand</keyword>
<dbReference type="NCBIfam" id="TIGR04056">
    <property type="entry name" value="OMP_RagA_SusC"/>
    <property type="match status" value="1"/>
</dbReference>
<keyword evidence="5 9" id="KW-0798">TonB box</keyword>
<dbReference type="PROSITE" id="PS52016">
    <property type="entry name" value="TONB_DEPENDENT_REC_3"/>
    <property type="match status" value="1"/>
</dbReference>
<dbReference type="FunFam" id="2.170.130.10:FF:000008">
    <property type="entry name" value="SusC/RagA family TonB-linked outer membrane protein"/>
    <property type="match status" value="1"/>
</dbReference>
<dbReference type="Gene3D" id="2.40.170.20">
    <property type="entry name" value="TonB-dependent receptor, beta-barrel domain"/>
    <property type="match status" value="1"/>
</dbReference>
<evidence type="ECO:0000259" key="11">
    <source>
        <dbReference type="Pfam" id="PF00593"/>
    </source>
</evidence>
<evidence type="ECO:0000313" key="14">
    <source>
        <dbReference type="Proteomes" id="UP000243525"/>
    </source>
</evidence>
<dbReference type="InterPro" id="IPR000531">
    <property type="entry name" value="Beta-barrel_TonB"/>
</dbReference>
<keyword evidence="10" id="KW-0732">Signal</keyword>
<evidence type="ECO:0000256" key="2">
    <source>
        <dbReference type="ARBA" id="ARBA00022448"/>
    </source>
</evidence>
<name>A0A2T5C399_9BACT</name>
<evidence type="ECO:0000256" key="5">
    <source>
        <dbReference type="ARBA" id="ARBA00023077"/>
    </source>
</evidence>
<keyword evidence="6 8" id="KW-0472">Membrane</keyword>
<feature type="domain" description="TonB-dependent receptor plug" evidence="12">
    <location>
        <begin position="115"/>
        <end position="222"/>
    </location>
</feature>
<evidence type="ECO:0000256" key="8">
    <source>
        <dbReference type="PROSITE-ProRule" id="PRU01360"/>
    </source>
</evidence>
<dbReference type="GO" id="GO:0009279">
    <property type="term" value="C:cell outer membrane"/>
    <property type="evidence" value="ECO:0007669"/>
    <property type="project" value="UniProtKB-SubCell"/>
</dbReference>